<reference evidence="2" key="1">
    <citation type="journal article" date="2021" name="Nat. Commun.">
        <title>Genetic determinants of endophytism in the Arabidopsis root mycobiome.</title>
        <authorList>
            <person name="Mesny F."/>
            <person name="Miyauchi S."/>
            <person name="Thiergart T."/>
            <person name="Pickel B."/>
            <person name="Atanasova L."/>
            <person name="Karlsson M."/>
            <person name="Huettel B."/>
            <person name="Barry K.W."/>
            <person name="Haridas S."/>
            <person name="Chen C."/>
            <person name="Bauer D."/>
            <person name="Andreopoulos W."/>
            <person name="Pangilinan J."/>
            <person name="LaButti K."/>
            <person name="Riley R."/>
            <person name="Lipzen A."/>
            <person name="Clum A."/>
            <person name="Drula E."/>
            <person name="Henrissat B."/>
            <person name="Kohler A."/>
            <person name="Grigoriev I.V."/>
            <person name="Martin F.M."/>
            <person name="Hacquard S."/>
        </authorList>
    </citation>
    <scope>NUCLEOTIDE SEQUENCE</scope>
    <source>
        <strain evidence="2">MPI-CAGE-AT-0016</strain>
    </source>
</reference>
<sequence>MRLLNVDSRQLEEYTGDVPRYAILSHTWEDDEVIFQDLADPAHIHKAGYYKIDQACRLAKSQGLDHVWVDTCCIDKSSSAELSEAINSMFRWYHESVVCYAFLSDVPPDESKDLDGPYSAYRGSRWFTRGWTLQELLAPTNVGFYNAAWQYLGERNSMRALLAEVTAIPEACLGGYHPDSECALDLNVAQRMAWASSRETTRLEDMAYCLMGLFDVHMPLLYGEGDRAFVRLQREILTVHADESILAFDLDLDKASSREEPNFSAARGALARGPREFARWNTYQRLSFSLHPGQLWRPGAALQWTNRGLSMTLPLWRSRANRRHALAVLSCSVGHRVDRMLVIPLVAVGDSEPPTTYRRQKALPATVGSWPILQEAVLTTLFLQVGVRDGGDGGGPAPRPQLRDGAIVLAALPEGVRLNVVQQAEWDQVQVILPSEYVKLVFQTTMNPASIWLSVVQRDSPGPAGETFEYDLHAAQGFQGETTVHDRRSLSIRGVRYTAELRDQMYLGFKVAALYLTAEEDARPLGGGY</sequence>
<keyword evidence="3" id="KW-1185">Reference proteome</keyword>
<dbReference type="PANTHER" id="PTHR10622:SF10">
    <property type="entry name" value="HET DOMAIN-CONTAINING PROTEIN"/>
    <property type="match status" value="1"/>
</dbReference>
<feature type="domain" description="Heterokaryon incompatibility" evidence="1">
    <location>
        <begin position="21"/>
        <end position="110"/>
    </location>
</feature>
<dbReference type="PANTHER" id="PTHR10622">
    <property type="entry name" value="HET DOMAIN-CONTAINING PROTEIN"/>
    <property type="match status" value="1"/>
</dbReference>
<dbReference type="OrthoDB" id="674604at2759"/>
<name>A0A8K0T6X4_9PEZI</name>
<dbReference type="EMBL" id="JAGPXD010000006">
    <property type="protein sequence ID" value="KAH7350008.1"/>
    <property type="molecule type" value="Genomic_DNA"/>
</dbReference>
<gene>
    <name evidence="2" type="ORF">B0T11DRAFT_136897</name>
</gene>
<evidence type="ECO:0000313" key="3">
    <source>
        <dbReference type="Proteomes" id="UP000813385"/>
    </source>
</evidence>
<accession>A0A8K0T6X4</accession>
<protein>
    <submittedName>
        <fullName evidence="2">Heterokaryon incompatibility protein-domain-containing protein</fullName>
    </submittedName>
</protein>
<dbReference type="Proteomes" id="UP000813385">
    <property type="component" value="Unassembled WGS sequence"/>
</dbReference>
<dbReference type="Pfam" id="PF06985">
    <property type="entry name" value="HET"/>
    <property type="match status" value="1"/>
</dbReference>
<comment type="caution">
    <text evidence="2">The sequence shown here is derived from an EMBL/GenBank/DDBJ whole genome shotgun (WGS) entry which is preliminary data.</text>
</comment>
<dbReference type="InterPro" id="IPR010730">
    <property type="entry name" value="HET"/>
</dbReference>
<proteinExistence type="predicted"/>
<organism evidence="2 3">
    <name type="scientific">Plectosphaerella cucumerina</name>
    <dbReference type="NCBI Taxonomy" id="40658"/>
    <lineage>
        <taxon>Eukaryota</taxon>
        <taxon>Fungi</taxon>
        <taxon>Dikarya</taxon>
        <taxon>Ascomycota</taxon>
        <taxon>Pezizomycotina</taxon>
        <taxon>Sordariomycetes</taxon>
        <taxon>Hypocreomycetidae</taxon>
        <taxon>Glomerellales</taxon>
        <taxon>Plectosphaerellaceae</taxon>
        <taxon>Plectosphaerella</taxon>
    </lineage>
</organism>
<dbReference type="AlphaFoldDB" id="A0A8K0T6X4"/>
<evidence type="ECO:0000313" key="2">
    <source>
        <dbReference type="EMBL" id="KAH7350008.1"/>
    </source>
</evidence>
<evidence type="ECO:0000259" key="1">
    <source>
        <dbReference type="Pfam" id="PF06985"/>
    </source>
</evidence>